<comment type="subcellular location">
    <subcellularLocation>
        <location evidence="1">Membrane</location>
        <topology evidence="1">Multi-pass membrane protein</topology>
    </subcellularLocation>
</comment>
<feature type="region of interest" description="Disordered" evidence="5">
    <location>
        <begin position="1"/>
        <end position="46"/>
    </location>
</feature>
<name>A0AAW0JKB8_MYOGA</name>
<protein>
    <submittedName>
        <fullName evidence="7">Uncharacterized protein</fullName>
    </submittedName>
</protein>
<dbReference type="Proteomes" id="UP001488838">
    <property type="component" value="Unassembled WGS sequence"/>
</dbReference>
<evidence type="ECO:0000256" key="6">
    <source>
        <dbReference type="SAM" id="Phobius"/>
    </source>
</evidence>
<evidence type="ECO:0000256" key="1">
    <source>
        <dbReference type="ARBA" id="ARBA00004141"/>
    </source>
</evidence>
<feature type="non-terminal residue" evidence="7">
    <location>
        <position position="193"/>
    </location>
</feature>
<dbReference type="Pfam" id="PF00822">
    <property type="entry name" value="PMP22_Claudin"/>
    <property type="match status" value="1"/>
</dbReference>
<dbReference type="InterPro" id="IPR004031">
    <property type="entry name" value="PMP22/EMP/MP20/Claudin"/>
</dbReference>
<evidence type="ECO:0000313" key="7">
    <source>
        <dbReference type="EMBL" id="KAK7827448.1"/>
    </source>
</evidence>
<evidence type="ECO:0000256" key="3">
    <source>
        <dbReference type="ARBA" id="ARBA00022989"/>
    </source>
</evidence>
<dbReference type="PROSITE" id="PS01221">
    <property type="entry name" value="PMP22_1"/>
    <property type="match status" value="1"/>
</dbReference>
<dbReference type="InterPro" id="IPR004032">
    <property type="entry name" value="PMP22_EMP_MP20"/>
</dbReference>
<keyword evidence="4 6" id="KW-0472">Membrane</keyword>
<organism evidence="7 8">
    <name type="scientific">Myodes glareolus</name>
    <name type="common">Bank vole</name>
    <name type="synonym">Clethrionomys glareolus</name>
    <dbReference type="NCBI Taxonomy" id="447135"/>
    <lineage>
        <taxon>Eukaryota</taxon>
        <taxon>Metazoa</taxon>
        <taxon>Chordata</taxon>
        <taxon>Craniata</taxon>
        <taxon>Vertebrata</taxon>
        <taxon>Euteleostomi</taxon>
        <taxon>Mammalia</taxon>
        <taxon>Eutheria</taxon>
        <taxon>Euarchontoglires</taxon>
        <taxon>Glires</taxon>
        <taxon>Rodentia</taxon>
        <taxon>Myomorpha</taxon>
        <taxon>Muroidea</taxon>
        <taxon>Cricetidae</taxon>
        <taxon>Arvicolinae</taxon>
        <taxon>Myodes</taxon>
    </lineage>
</organism>
<evidence type="ECO:0000256" key="4">
    <source>
        <dbReference type="ARBA" id="ARBA00023136"/>
    </source>
</evidence>
<feature type="compositionally biased region" description="Basic and acidic residues" evidence="5">
    <location>
        <begin position="1"/>
        <end position="12"/>
    </location>
</feature>
<keyword evidence="8" id="KW-1185">Reference proteome</keyword>
<sequence>MERGAPRAREAPEPGSPPARPLSRSGSCQRLGRSPGGAAPLSWQNPVETWRQVTEREARWGLGNQPQAAGDPRPLTTILAPPVEPPALGGIRPAPLHQARAQLPVTMLLLLLGILFLHVAVLVLLFVSTIVSEWFVGNGHRTDLWQNCTTSISRSVQHCSASSVNGERLVWRSAPVVPRALLLHLKTSVLGAL</sequence>
<proteinExistence type="predicted"/>
<dbReference type="EMBL" id="JBBHLL010000030">
    <property type="protein sequence ID" value="KAK7827448.1"/>
    <property type="molecule type" value="Genomic_DNA"/>
</dbReference>
<comment type="caution">
    <text evidence="7">The sequence shown here is derived from an EMBL/GenBank/DDBJ whole genome shotgun (WGS) entry which is preliminary data.</text>
</comment>
<feature type="transmembrane region" description="Helical" evidence="6">
    <location>
        <begin position="108"/>
        <end position="131"/>
    </location>
</feature>
<gene>
    <name evidence="7" type="ORF">U0070_026654</name>
</gene>
<keyword evidence="2 6" id="KW-0812">Transmembrane</keyword>
<evidence type="ECO:0000256" key="2">
    <source>
        <dbReference type="ARBA" id="ARBA00022692"/>
    </source>
</evidence>
<dbReference type="AlphaFoldDB" id="A0AAW0JKB8"/>
<keyword evidence="3 6" id="KW-1133">Transmembrane helix</keyword>
<accession>A0AAW0JKB8</accession>
<dbReference type="GO" id="GO:0016020">
    <property type="term" value="C:membrane"/>
    <property type="evidence" value="ECO:0007669"/>
    <property type="project" value="UniProtKB-SubCell"/>
</dbReference>
<reference evidence="7 8" key="1">
    <citation type="journal article" date="2023" name="bioRxiv">
        <title>Conserved and derived expression patterns and positive selection on dental genes reveal complex evolutionary context of ever-growing rodent molars.</title>
        <authorList>
            <person name="Calamari Z.T."/>
            <person name="Song A."/>
            <person name="Cohen E."/>
            <person name="Akter M."/>
            <person name="Roy R.D."/>
            <person name="Hallikas O."/>
            <person name="Christensen M.M."/>
            <person name="Li P."/>
            <person name="Marangoni P."/>
            <person name="Jernvall J."/>
            <person name="Klein O.D."/>
        </authorList>
    </citation>
    <scope>NUCLEOTIDE SEQUENCE [LARGE SCALE GENOMIC DNA]</scope>
    <source>
        <strain evidence="7">V071</strain>
    </source>
</reference>
<evidence type="ECO:0000256" key="5">
    <source>
        <dbReference type="SAM" id="MobiDB-lite"/>
    </source>
</evidence>
<evidence type="ECO:0000313" key="8">
    <source>
        <dbReference type="Proteomes" id="UP001488838"/>
    </source>
</evidence>